<feature type="region of interest" description="Disordered" evidence="7">
    <location>
        <begin position="210"/>
        <end position="230"/>
    </location>
</feature>
<evidence type="ECO:0000259" key="8">
    <source>
        <dbReference type="PROSITE" id="PS50217"/>
    </source>
</evidence>
<proteinExistence type="predicted"/>
<keyword evidence="5" id="KW-0539">Nucleus</keyword>
<protein>
    <submittedName>
        <fullName evidence="10 11">Cyclic AMP-responsive element-binding protein 3-like protein 2 isoform X1</fullName>
    </submittedName>
</protein>
<dbReference type="InterPro" id="IPR004827">
    <property type="entry name" value="bZIP"/>
</dbReference>
<evidence type="ECO:0000256" key="6">
    <source>
        <dbReference type="SAM" id="Coils"/>
    </source>
</evidence>
<evidence type="ECO:0000313" key="12">
    <source>
        <dbReference type="RefSeq" id="XP_022242179.1"/>
    </source>
</evidence>
<evidence type="ECO:0000256" key="7">
    <source>
        <dbReference type="SAM" id="MobiDB-lite"/>
    </source>
</evidence>
<sequence>MEGVELDRSLYDLGETDLKDFWGSESLDSSIEGMSMITKQYWQTILDNQSIILHDRMMTDAVQSPRIQSEHSYSLSVSDDLPDSPLSITPHMKLDDYGKDLESECFPAIPMSTATGQTEFSSVITIKQEPSSPPPRTPSPLPTLMTSVTDLLTTATLSPATSSSSQQSLLRQPAIVLASRLKSTADTYNDYHLVIPKLNIKLESAATSQRFPLPPTPPSCNSSDSEGSVSPVHNLTMPTSSHTFTLGGVTCSTSSTRKSPFNPKVLLPSGIGRNLSNSSLISYQPKGATGVLNLTEEEKRTLVAEGYPIPQRLPLTKGEERSLKKIRRKIKNKISAQESRRKKKEYVDALEKRVEKLTSENSDFKKIVDSLENNNKSLISQLQKLKALVGEECTSESRTVAIQASELNCPMDTSLNELDFMEVNNALKR</sequence>
<keyword evidence="6" id="KW-0175">Coiled coil</keyword>
<name>A0ABM1SEX3_LIMPO</name>
<dbReference type="RefSeq" id="XP_013775021.1">
    <property type="nucleotide sequence ID" value="XM_013919567.2"/>
</dbReference>
<organism evidence="9 11">
    <name type="scientific">Limulus polyphemus</name>
    <name type="common">Atlantic horseshoe crab</name>
    <dbReference type="NCBI Taxonomy" id="6850"/>
    <lineage>
        <taxon>Eukaryota</taxon>
        <taxon>Metazoa</taxon>
        <taxon>Ecdysozoa</taxon>
        <taxon>Arthropoda</taxon>
        <taxon>Chelicerata</taxon>
        <taxon>Merostomata</taxon>
        <taxon>Xiphosura</taxon>
        <taxon>Limulidae</taxon>
        <taxon>Limulus</taxon>
    </lineage>
</organism>
<evidence type="ECO:0000313" key="9">
    <source>
        <dbReference type="Proteomes" id="UP000694941"/>
    </source>
</evidence>
<feature type="domain" description="BZIP" evidence="8">
    <location>
        <begin position="322"/>
        <end position="385"/>
    </location>
</feature>
<keyword evidence="2" id="KW-0805">Transcription regulation</keyword>
<dbReference type="GeneID" id="106459895"/>
<evidence type="ECO:0000256" key="3">
    <source>
        <dbReference type="ARBA" id="ARBA00023125"/>
    </source>
</evidence>
<gene>
    <name evidence="10 11 12 13" type="primary">LOC106459895</name>
</gene>
<dbReference type="PROSITE" id="PS00036">
    <property type="entry name" value="BZIP_BASIC"/>
    <property type="match status" value="1"/>
</dbReference>
<dbReference type="PROSITE" id="PS50217">
    <property type="entry name" value="BZIP"/>
    <property type="match status" value="1"/>
</dbReference>
<dbReference type="Pfam" id="PF00170">
    <property type="entry name" value="bZIP_1"/>
    <property type="match status" value="1"/>
</dbReference>
<feature type="compositionally biased region" description="Polar residues" evidence="7">
    <location>
        <begin position="219"/>
        <end position="230"/>
    </location>
</feature>
<feature type="coiled-coil region" evidence="6">
    <location>
        <begin position="340"/>
        <end position="388"/>
    </location>
</feature>
<keyword evidence="9" id="KW-1185">Reference proteome</keyword>
<dbReference type="Proteomes" id="UP000694941">
    <property type="component" value="Unplaced"/>
</dbReference>
<dbReference type="CDD" id="cd14689">
    <property type="entry name" value="bZIP_CREB3"/>
    <property type="match status" value="1"/>
</dbReference>
<dbReference type="PRINTS" id="PR00041">
    <property type="entry name" value="LEUZIPPRCREB"/>
</dbReference>
<evidence type="ECO:0000313" key="13">
    <source>
        <dbReference type="RefSeq" id="XP_022242180.1"/>
    </source>
</evidence>
<dbReference type="RefSeq" id="XP_022242179.1">
    <property type="nucleotide sequence ID" value="XM_022386471.1"/>
</dbReference>
<evidence type="ECO:0000313" key="10">
    <source>
        <dbReference type="RefSeq" id="XP_013775021.1"/>
    </source>
</evidence>
<dbReference type="Gene3D" id="1.20.5.170">
    <property type="match status" value="1"/>
</dbReference>
<dbReference type="PANTHER" id="PTHR46004">
    <property type="entry name" value="CYCLIC AMP RESPONSE ELEMENT-BINDING PROTEIN A"/>
    <property type="match status" value="1"/>
</dbReference>
<evidence type="ECO:0000256" key="4">
    <source>
        <dbReference type="ARBA" id="ARBA00023163"/>
    </source>
</evidence>
<dbReference type="PANTHER" id="PTHR46004:SF3">
    <property type="entry name" value="CYCLIC AMP RESPONSE ELEMENT-BINDING PROTEIN A"/>
    <property type="match status" value="1"/>
</dbReference>
<keyword evidence="4" id="KW-0804">Transcription</keyword>
<keyword evidence="3" id="KW-0238">DNA-binding</keyword>
<dbReference type="SMART" id="SM00338">
    <property type="entry name" value="BRLZ"/>
    <property type="match status" value="1"/>
</dbReference>
<comment type="subcellular location">
    <subcellularLocation>
        <location evidence="1">Nucleus</location>
    </subcellularLocation>
</comment>
<dbReference type="InterPro" id="IPR046347">
    <property type="entry name" value="bZIP_sf"/>
</dbReference>
<evidence type="ECO:0000256" key="2">
    <source>
        <dbReference type="ARBA" id="ARBA00023015"/>
    </source>
</evidence>
<dbReference type="RefSeq" id="XP_022242178.1">
    <property type="nucleotide sequence ID" value="XM_022386470.1"/>
</dbReference>
<dbReference type="SUPFAM" id="SSF57959">
    <property type="entry name" value="Leucine zipper domain"/>
    <property type="match status" value="1"/>
</dbReference>
<evidence type="ECO:0000313" key="11">
    <source>
        <dbReference type="RefSeq" id="XP_022242178.1"/>
    </source>
</evidence>
<evidence type="ECO:0000256" key="5">
    <source>
        <dbReference type="ARBA" id="ARBA00023242"/>
    </source>
</evidence>
<reference evidence="10 11" key="1">
    <citation type="submission" date="2025-05" db="UniProtKB">
        <authorList>
            <consortium name="RefSeq"/>
        </authorList>
    </citation>
    <scope>IDENTIFICATION</scope>
    <source>
        <tissue evidence="10 11">Muscle</tissue>
    </source>
</reference>
<accession>A0ABM1SEX3</accession>
<dbReference type="RefSeq" id="XP_022242180.1">
    <property type="nucleotide sequence ID" value="XM_022386472.1"/>
</dbReference>
<evidence type="ECO:0000256" key="1">
    <source>
        <dbReference type="ARBA" id="ARBA00004123"/>
    </source>
</evidence>